<protein>
    <submittedName>
        <fullName evidence="1">Uncharacterized protein</fullName>
    </submittedName>
</protein>
<sequence length="107" mass="13575">MSRNKEIKFAKWWEENILEGYRKEKYNYFLDDEWFNSLPKDLKEIILKIDDSSWEDDNYDYYLEELESEIKSYLGEYKHWNYNDTEIQYLFEFSDFLEYVLEYVEEY</sequence>
<dbReference type="EMBL" id="CP003700">
    <property type="protein sequence ID" value="EEU32874.1"/>
    <property type="molecule type" value="Genomic_DNA"/>
</dbReference>
<dbReference type="STRING" id="469604.HMPREF0946_00947"/>
<dbReference type="RefSeq" id="WP_008799764.1">
    <property type="nucleotide sequence ID" value="NC_022196.1"/>
</dbReference>
<evidence type="ECO:0000313" key="2">
    <source>
        <dbReference type="Proteomes" id="UP000016231"/>
    </source>
</evidence>
<gene>
    <name evidence="1" type="ORF">HMPREF0946_00947</name>
</gene>
<evidence type="ECO:0000313" key="1">
    <source>
        <dbReference type="EMBL" id="EEU32874.1"/>
    </source>
</evidence>
<name>C7XPY1_FUSVC</name>
<accession>C7XPY1</accession>
<dbReference type="Proteomes" id="UP000016231">
    <property type="component" value="Chromosome"/>
</dbReference>
<proteinExistence type="predicted"/>
<dbReference type="HOGENOM" id="CLU_2232655_0_0_0"/>
<organism evidence="1 2">
    <name type="scientific">Fusobacterium vincentii 3_1_36A2</name>
    <dbReference type="NCBI Taxonomy" id="469604"/>
    <lineage>
        <taxon>Bacteria</taxon>
        <taxon>Fusobacteriati</taxon>
        <taxon>Fusobacteriota</taxon>
        <taxon>Fusobacteriia</taxon>
        <taxon>Fusobacteriales</taxon>
        <taxon>Fusobacteriaceae</taxon>
        <taxon>Fusobacterium</taxon>
    </lineage>
</organism>
<dbReference type="KEGG" id="fnc:HMPREF0946_00947"/>
<dbReference type="AlphaFoldDB" id="C7XPY1"/>
<reference evidence="1 2" key="1">
    <citation type="submission" date="2013-08" db="EMBL/GenBank/DDBJ databases">
        <title>The Genome Sequence of Fusobacterium sp. 3_1_36A2.</title>
        <authorList>
            <consortium name="The Broad Institute Genome Sequencing Platform"/>
            <person name="Earl A."/>
            <person name="Ward D."/>
            <person name="Feldgarden M."/>
            <person name="Gevers D."/>
            <person name="Strauss J."/>
            <person name="White A."/>
            <person name="Allen-Vercoe E."/>
            <person name="Walker B."/>
            <person name="Young S.K."/>
            <person name="Zeng Q."/>
            <person name="Gargeya S."/>
            <person name="Fitzgerald M."/>
            <person name="Haas B."/>
            <person name="Abouelleil A."/>
            <person name="Alvarado L."/>
            <person name="Arachchi H.M."/>
            <person name="Berlin A.M."/>
            <person name="Chapman S.B."/>
            <person name="Goldberg J."/>
            <person name="Griggs A."/>
            <person name="Gujja S."/>
            <person name="Hansen M."/>
            <person name="Howarth C."/>
            <person name="Imamovic A."/>
            <person name="Larimer J."/>
            <person name="McCowen C."/>
            <person name="Montmayeur A."/>
            <person name="Murphy C."/>
            <person name="Neiman D."/>
            <person name="Pearson M."/>
            <person name="Priest M."/>
            <person name="Roberts A."/>
            <person name="Saif S."/>
            <person name="Shea T."/>
            <person name="Sisk P."/>
            <person name="Sykes S."/>
            <person name="Wortman J."/>
            <person name="Nusbaum C."/>
            <person name="Birren B."/>
        </authorList>
    </citation>
    <scope>NUCLEOTIDE SEQUENCE [LARGE SCALE GENOMIC DNA]</scope>
    <source>
        <strain evidence="1 2">3_1_36A2</strain>
    </source>
</reference>